<name>A0ABP7G2J9_9ACTN</name>
<dbReference type="PROSITE" id="PS50294">
    <property type="entry name" value="WD_REPEATS_REGION"/>
    <property type="match status" value="2"/>
</dbReference>
<comment type="caution">
    <text evidence="4">The sequence shown here is derived from an EMBL/GenBank/DDBJ whole genome shotgun (WGS) entry which is preliminary data.</text>
</comment>
<feature type="repeat" description="WD" evidence="3">
    <location>
        <begin position="54"/>
        <end position="88"/>
    </location>
</feature>
<dbReference type="PRINTS" id="PR00320">
    <property type="entry name" value="GPROTEINBRPT"/>
</dbReference>
<dbReference type="PROSITE" id="PS50082">
    <property type="entry name" value="WD_REPEATS_2"/>
    <property type="match status" value="3"/>
</dbReference>
<gene>
    <name evidence="4" type="ORF">GCM10023082_55890</name>
</gene>
<keyword evidence="5" id="KW-1185">Reference proteome</keyword>
<dbReference type="InterPro" id="IPR036322">
    <property type="entry name" value="WD40_repeat_dom_sf"/>
</dbReference>
<accession>A0ABP7G2J9</accession>
<dbReference type="SMART" id="SM00320">
    <property type="entry name" value="WD40"/>
    <property type="match status" value="9"/>
</dbReference>
<evidence type="ECO:0000256" key="3">
    <source>
        <dbReference type="PROSITE-ProRule" id="PRU00221"/>
    </source>
</evidence>
<dbReference type="InterPro" id="IPR001680">
    <property type="entry name" value="WD40_rpt"/>
</dbReference>
<dbReference type="InterPro" id="IPR019775">
    <property type="entry name" value="WD40_repeat_CS"/>
</dbReference>
<dbReference type="PANTHER" id="PTHR19848">
    <property type="entry name" value="WD40 REPEAT PROTEIN"/>
    <property type="match status" value="1"/>
</dbReference>
<dbReference type="SUPFAM" id="SSF50998">
    <property type="entry name" value="Quinoprotein alcohol dehydrogenase-like"/>
    <property type="match status" value="1"/>
</dbReference>
<protein>
    <recommendedName>
        <fullName evidence="6">Repetative protein</fullName>
    </recommendedName>
</protein>
<dbReference type="RefSeq" id="WP_345653278.1">
    <property type="nucleotide sequence ID" value="NZ_BAABEP010000058.1"/>
</dbReference>
<evidence type="ECO:0008006" key="6">
    <source>
        <dbReference type="Google" id="ProtNLM"/>
    </source>
</evidence>
<dbReference type="PROSITE" id="PS00678">
    <property type="entry name" value="WD_REPEATS_1"/>
    <property type="match status" value="1"/>
</dbReference>
<evidence type="ECO:0000256" key="1">
    <source>
        <dbReference type="ARBA" id="ARBA00022574"/>
    </source>
</evidence>
<dbReference type="Pfam" id="PF00400">
    <property type="entry name" value="WD40"/>
    <property type="match status" value="5"/>
</dbReference>
<dbReference type="Proteomes" id="UP001499884">
    <property type="component" value="Unassembled WGS sequence"/>
</dbReference>
<dbReference type="InterPro" id="IPR015943">
    <property type="entry name" value="WD40/YVTN_repeat-like_dom_sf"/>
</dbReference>
<dbReference type="InterPro" id="IPR011047">
    <property type="entry name" value="Quinoprotein_ADH-like_sf"/>
</dbReference>
<evidence type="ECO:0000313" key="5">
    <source>
        <dbReference type="Proteomes" id="UP001499884"/>
    </source>
</evidence>
<feature type="repeat" description="WD" evidence="3">
    <location>
        <begin position="10"/>
        <end position="43"/>
    </location>
</feature>
<sequence>MRTINLPTRRTGQSAPVTHVAFGKEGRRLASCSYDGTVLIWDMTDPGQPRQTVRFRHRRLVNSSAWNPVEPELLATASADKTVGVWRVPDEGRAELLNVLARHTDDINSVAWMPDGRRLIAVSEDGRATLWDALDGRLFGEVGSHTAHCMMVSVSPQGLVATVGEDGMVAVSAPGTDHAPVVRHYESSVEGCAWSHSGGTLAIARDDGVVELLTSALQPLRAIQVSRSAARSVAWAEDDNTFVVGAYDGSLCFYEANGALLHRVHDPRIWPRSVAVARGVAVVGSFWSGPHVFDLASAKEISGPSTPTHGPNAFASNGRELFVGCDSGRVLAIGLDGVATGAPRVLDVADGPILSLAAHGDILYAGTYAGHIVRHEAGRTRESSQVGAPVPSLCLAGGRVMGGTYNGEIVALDPRSLEIVGRRTPHAGSVKSLAPGSGGFFSAATDRTVAAGSLDDRHTLWQHGNLVNAVAVLDGEVAASASRDHTVKVGRLGATPGEVRQVQTLLGPDESVKCVALLGSPESPVVLAGSYDFGLYAWNVDWSAGARTLTSGTTVAEFTQGVSCMLALDATRVAVAGWDGRVLIAGLAPDGTVEVHRTWDVISLMESASCFDDRVTA</sequence>
<dbReference type="InterPro" id="IPR020472">
    <property type="entry name" value="WD40_PAC1"/>
</dbReference>
<dbReference type="Gene3D" id="2.130.10.10">
    <property type="entry name" value="YVTN repeat-like/Quinoprotein amine dehydrogenase"/>
    <property type="match status" value="3"/>
</dbReference>
<reference evidence="5" key="1">
    <citation type="journal article" date="2019" name="Int. J. Syst. Evol. Microbiol.">
        <title>The Global Catalogue of Microorganisms (GCM) 10K type strain sequencing project: providing services to taxonomists for standard genome sequencing and annotation.</title>
        <authorList>
            <consortium name="The Broad Institute Genomics Platform"/>
            <consortium name="The Broad Institute Genome Sequencing Center for Infectious Disease"/>
            <person name="Wu L."/>
            <person name="Ma J."/>
        </authorList>
    </citation>
    <scope>NUCLEOTIDE SEQUENCE [LARGE SCALE GENOMIC DNA]</scope>
    <source>
        <strain evidence="5">JCM 30846</strain>
    </source>
</reference>
<keyword evidence="2" id="KW-0677">Repeat</keyword>
<organism evidence="4 5">
    <name type="scientific">Streptomyces tremellae</name>
    <dbReference type="NCBI Taxonomy" id="1124239"/>
    <lineage>
        <taxon>Bacteria</taxon>
        <taxon>Bacillati</taxon>
        <taxon>Actinomycetota</taxon>
        <taxon>Actinomycetes</taxon>
        <taxon>Kitasatosporales</taxon>
        <taxon>Streptomycetaceae</taxon>
        <taxon>Streptomyces</taxon>
    </lineage>
</organism>
<dbReference type="SUPFAM" id="SSF50978">
    <property type="entry name" value="WD40 repeat-like"/>
    <property type="match status" value="1"/>
</dbReference>
<evidence type="ECO:0000313" key="4">
    <source>
        <dbReference type="EMBL" id="GAA3753099.1"/>
    </source>
</evidence>
<dbReference type="PANTHER" id="PTHR19848:SF8">
    <property type="entry name" value="F-BOX AND WD REPEAT DOMAIN CONTAINING 7"/>
    <property type="match status" value="1"/>
</dbReference>
<dbReference type="EMBL" id="BAABEP010000058">
    <property type="protein sequence ID" value="GAA3753099.1"/>
    <property type="molecule type" value="Genomic_DNA"/>
</dbReference>
<feature type="repeat" description="WD" evidence="3">
    <location>
        <begin position="100"/>
        <end position="132"/>
    </location>
</feature>
<keyword evidence="1 3" id="KW-0853">WD repeat</keyword>
<proteinExistence type="predicted"/>
<evidence type="ECO:0000256" key="2">
    <source>
        <dbReference type="ARBA" id="ARBA00022737"/>
    </source>
</evidence>